<evidence type="ECO:0000313" key="2">
    <source>
        <dbReference type="EMBL" id="KAG7599060.1"/>
    </source>
</evidence>
<accession>A0A8T2CLM6</accession>
<reference evidence="2 3" key="1">
    <citation type="submission" date="2020-12" db="EMBL/GenBank/DDBJ databases">
        <title>Concerted genomic and epigenomic changes stabilize Arabidopsis allopolyploids.</title>
        <authorList>
            <person name="Chen Z."/>
        </authorList>
    </citation>
    <scope>NUCLEOTIDE SEQUENCE [LARGE SCALE GENOMIC DNA]</scope>
    <source>
        <strain evidence="2">As9502</strain>
        <tissue evidence="2">Leaf</tissue>
    </source>
</reference>
<dbReference type="Proteomes" id="UP000694251">
    <property type="component" value="Chromosome 6"/>
</dbReference>
<dbReference type="AlphaFoldDB" id="A0A8T2CLM6"/>
<dbReference type="PANTHER" id="PTHR31642">
    <property type="entry name" value="TRICHOTHECENE 3-O-ACETYLTRANSFERASE"/>
    <property type="match status" value="1"/>
</dbReference>
<comment type="caution">
    <text evidence="2">The sequence shown here is derived from an EMBL/GenBank/DDBJ whole genome shotgun (WGS) entry which is preliminary data.</text>
</comment>
<dbReference type="PANTHER" id="PTHR31642:SF266">
    <property type="entry name" value="HXXXD-TYPE ACYL-TRANSFERASE FAMILY PROTEIN"/>
    <property type="match status" value="1"/>
</dbReference>
<protein>
    <submittedName>
        <fullName evidence="2">Transferase</fullName>
    </submittedName>
</protein>
<name>A0A8T2CLM6_ARASU</name>
<evidence type="ECO:0000313" key="3">
    <source>
        <dbReference type="Proteomes" id="UP000694251"/>
    </source>
</evidence>
<dbReference type="GO" id="GO:0016747">
    <property type="term" value="F:acyltransferase activity, transferring groups other than amino-acyl groups"/>
    <property type="evidence" value="ECO:0007669"/>
    <property type="project" value="TreeGrafter"/>
</dbReference>
<sequence>MGDAAEQARGFHVTTTRKQIVTAALPLQDHWLPLSNLDLLLPPVHVSVCFCYKKPHHFLSVAETLKASLAEALVSYYAFAGELVKNSVGEPEILCNNRGVDFLEALADVELRELNLHDPDESIAKLVPKKKHGVLAIQVTQLKCGSIVVGCTFDHQIADAFSMNMFLDSWAEISRSDVPISSVPSFRRSMLNPRRPLIIDSSIDKMYMPVTSLPLPQESTNDPDNILTSRIYYIKANALEDLQRLASSSSSKNGYSQRTKLESFSAFLWKLVAKHAGRELVLKKKSKMGIVVDGRRRLMEKENNTYFGNVLSIPFGGHSINDLIDKPLSWVSNEVHKFLEEAVTKDHFLNLIDWVEIHRPIPAVSRIYSTGANDGPAFVVSSGRSFPVTKVDFGWGLPVFGSYHFPWEGSAGYVMPMPSPVYDGDGDWVVYLHLTKGQLKFIEDEVSHVLKPIDNDYLKINTIF</sequence>
<keyword evidence="3" id="KW-1185">Reference proteome</keyword>
<dbReference type="OrthoDB" id="1862401at2759"/>
<dbReference type="Pfam" id="PF02458">
    <property type="entry name" value="Transferase"/>
    <property type="match status" value="1"/>
</dbReference>
<evidence type="ECO:0000256" key="1">
    <source>
        <dbReference type="ARBA" id="ARBA00009861"/>
    </source>
</evidence>
<organism evidence="2 3">
    <name type="scientific">Arabidopsis suecica</name>
    <name type="common">Swedish thale-cress</name>
    <name type="synonym">Cardaminopsis suecica</name>
    <dbReference type="NCBI Taxonomy" id="45249"/>
    <lineage>
        <taxon>Eukaryota</taxon>
        <taxon>Viridiplantae</taxon>
        <taxon>Streptophyta</taxon>
        <taxon>Embryophyta</taxon>
        <taxon>Tracheophyta</taxon>
        <taxon>Spermatophyta</taxon>
        <taxon>Magnoliopsida</taxon>
        <taxon>eudicotyledons</taxon>
        <taxon>Gunneridae</taxon>
        <taxon>Pentapetalae</taxon>
        <taxon>rosids</taxon>
        <taxon>malvids</taxon>
        <taxon>Brassicales</taxon>
        <taxon>Brassicaceae</taxon>
        <taxon>Camelineae</taxon>
        <taxon>Arabidopsis</taxon>
    </lineage>
</organism>
<gene>
    <name evidence="2" type="ORF">ISN44_As06g032520</name>
</gene>
<keyword evidence="2" id="KW-0808">Transferase</keyword>
<dbReference type="EMBL" id="JAEFBJ010000006">
    <property type="protein sequence ID" value="KAG7599060.1"/>
    <property type="molecule type" value="Genomic_DNA"/>
</dbReference>
<dbReference type="InterPro" id="IPR050317">
    <property type="entry name" value="Plant_Fungal_Acyltransferase"/>
</dbReference>
<comment type="similarity">
    <text evidence="1">Belongs to the plant acyltransferase family.</text>
</comment>
<proteinExistence type="inferred from homology"/>